<evidence type="ECO:0000313" key="7">
    <source>
        <dbReference type="EMBL" id="CAF1412344.1"/>
    </source>
</evidence>
<dbReference type="GO" id="GO:0008270">
    <property type="term" value="F:zinc ion binding"/>
    <property type="evidence" value="ECO:0007669"/>
    <property type="project" value="UniProtKB-KW"/>
</dbReference>
<dbReference type="Pfam" id="PF04500">
    <property type="entry name" value="FLYWCH"/>
    <property type="match status" value="1"/>
</dbReference>
<dbReference type="InterPro" id="IPR007588">
    <property type="entry name" value="Znf_FLYWCH"/>
</dbReference>
<keyword evidence="3" id="KW-0862">Zinc</keyword>
<organism evidence="6 8">
    <name type="scientific">Rotaria sordida</name>
    <dbReference type="NCBI Taxonomy" id="392033"/>
    <lineage>
        <taxon>Eukaryota</taxon>
        <taxon>Metazoa</taxon>
        <taxon>Spiralia</taxon>
        <taxon>Gnathifera</taxon>
        <taxon>Rotifera</taxon>
        <taxon>Eurotatoria</taxon>
        <taxon>Bdelloidea</taxon>
        <taxon>Philodinida</taxon>
        <taxon>Philodinidae</taxon>
        <taxon>Rotaria</taxon>
    </lineage>
</organism>
<dbReference type="EMBL" id="CAJNOH010001003">
    <property type="protein sequence ID" value="CAF1161984.1"/>
    <property type="molecule type" value="Genomic_DNA"/>
</dbReference>
<evidence type="ECO:0000256" key="2">
    <source>
        <dbReference type="ARBA" id="ARBA00022771"/>
    </source>
</evidence>
<feature type="domain" description="MULE transposase" evidence="5">
    <location>
        <begin position="198"/>
        <end position="266"/>
    </location>
</feature>
<evidence type="ECO:0000313" key="6">
    <source>
        <dbReference type="EMBL" id="CAF1161984.1"/>
    </source>
</evidence>
<comment type="caution">
    <text evidence="6">The sequence shown here is derived from an EMBL/GenBank/DDBJ whole genome shotgun (WGS) entry which is preliminary data.</text>
</comment>
<accession>A0A814TI12</accession>
<evidence type="ECO:0008006" key="10">
    <source>
        <dbReference type="Google" id="ProtNLM"/>
    </source>
</evidence>
<evidence type="ECO:0000313" key="8">
    <source>
        <dbReference type="Proteomes" id="UP000663854"/>
    </source>
</evidence>
<dbReference type="AlphaFoldDB" id="A0A814TI12"/>
<evidence type="ECO:0000259" key="5">
    <source>
        <dbReference type="Pfam" id="PF10551"/>
    </source>
</evidence>
<evidence type="ECO:0000259" key="4">
    <source>
        <dbReference type="Pfam" id="PF04500"/>
    </source>
</evidence>
<sequence>MTTTIDVSGKENINLTFTKSNKGQLLLVLNGYLYKCNKKTANKKYWICTYKECKKSIHTNPNDVYVCGGTDPHDHEPNPDMIAARNIRNKIKERALQEIIPISMIYEQELSNSSINSTTIAILPTCQELGPTVTKVRAKIVPLLPQSYLFDIPDKFKETLDRNRFLLMDELIARRERILVFSSDHQLDLLFSSPIVCLPCAFCLLINKKAITYRHIFTELKQMATQRNKMFAPQVIMTDFETGVSPVIKSEFPSAHHYACFFHFIQAIFRQIQLRGMQCDYVSNEDFRILCRKLMALALMPRDQVFIGFEEIQAAADRLDGSQMETLLTYFEDNWLCNIDLWNVSRCDTRTNNVCEGEYTE</sequence>
<dbReference type="InterPro" id="IPR018289">
    <property type="entry name" value="MULE_transposase_dom"/>
</dbReference>
<keyword evidence="2" id="KW-0863">Zinc-finger</keyword>
<gene>
    <name evidence="7" type="ORF">JXQ802_LOCUS35350</name>
    <name evidence="6" type="ORF">PYM288_LOCUS22794</name>
</gene>
<dbReference type="Pfam" id="PF10551">
    <property type="entry name" value="MULE"/>
    <property type="match status" value="1"/>
</dbReference>
<dbReference type="Gene3D" id="2.20.25.240">
    <property type="match status" value="1"/>
</dbReference>
<dbReference type="Proteomes" id="UP000663870">
    <property type="component" value="Unassembled WGS sequence"/>
</dbReference>
<feature type="domain" description="FLYWCH-type" evidence="4">
    <location>
        <begin position="17"/>
        <end position="75"/>
    </location>
</feature>
<evidence type="ECO:0000256" key="3">
    <source>
        <dbReference type="ARBA" id="ARBA00022833"/>
    </source>
</evidence>
<proteinExistence type="predicted"/>
<keyword evidence="1" id="KW-0479">Metal-binding</keyword>
<evidence type="ECO:0000313" key="9">
    <source>
        <dbReference type="Proteomes" id="UP000663870"/>
    </source>
</evidence>
<dbReference type="EMBL" id="CAJNOL010001739">
    <property type="protein sequence ID" value="CAF1412344.1"/>
    <property type="molecule type" value="Genomic_DNA"/>
</dbReference>
<dbReference type="Proteomes" id="UP000663854">
    <property type="component" value="Unassembled WGS sequence"/>
</dbReference>
<name>A0A814TI12_9BILA</name>
<reference evidence="6" key="1">
    <citation type="submission" date="2021-02" db="EMBL/GenBank/DDBJ databases">
        <authorList>
            <person name="Nowell W R."/>
        </authorList>
    </citation>
    <scope>NUCLEOTIDE SEQUENCE</scope>
</reference>
<keyword evidence="9" id="KW-1185">Reference proteome</keyword>
<protein>
    <recommendedName>
        <fullName evidence="10">MULE transposase domain-containing protein</fullName>
    </recommendedName>
</protein>
<evidence type="ECO:0000256" key="1">
    <source>
        <dbReference type="ARBA" id="ARBA00022723"/>
    </source>
</evidence>